<dbReference type="InterPro" id="IPR029001">
    <property type="entry name" value="ITPase-like_fam"/>
</dbReference>
<dbReference type="RefSeq" id="WP_193987180.1">
    <property type="nucleotide sequence ID" value="NZ_CP063656.1"/>
</dbReference>
<keyword evidence="4 10" id="KW-0547">Nucleotide-binding</keyword>
<dbReference type="NCBIfam" id="TIGR00042">
    <property type="entry name" value="RdgB/HAM1 family non-canonical purine NTP pyrophosphatase"/>
    <property type="match status" value="1"/>
</dbReference>
<comment type="cofactor">
    <cofactor evidence="10">
        <name>Mg(2+)</name>
        <dbReference type="ChEBI" id="CHEBI:18420"/>
    </cofactor>
    <text evidence="10">Binds 1 Mg(2+) ion per subunit.</text>
</comment>
<dbReference type="FunFam" id="3.90.950.10:FF:000001">
    <property type="entry name" value="dITP/XTP pyrophosphatase"/>
    <property type="match status" value="1"/>
</dbReference>
<dbReference type="GO" id="GO:0000166">
    <property type="term" value="F:nucleotide binding"/>
    <property type="evidence" value="ECO:0007669"/>
    <property type="project" value="UniProtKB-KW"/>
</dbReference>
<evidence type="ECO:0000256" key="10">
    <source>
        <dbReference type="HAMAP-Rule" id="MF_01405"/>
    </source>
</evidence>
<dbReference type="EC" id="3.6.1.66" evidence="10"/>
<keyword evidence="6 10" id="KW-0460">Magnesium</keyword>
<comment type="catalytic activity">
    <reaction evidence="8 10">
        <text>dITP + H2O = dIMP + diphosphate + H(+)</text>
        <dbReference type="Rhea" id="RHEA:28342"/>
        <dbReference type="ChEBI" id="CHEBI:15377"/>
        <dbReference type="ChEBI" id="CHEBI:15378"/>
        <dbReference type="ChEBI" id="CHEBI:33019"/>
        <dbReference type="ChEBI" id="CHEBI:61194"/>
        <dbReference type="ChEBI" id="CHEBI:61382"/>
        <dbReference type="EC" id="3.6.1.66"/>
    </reaction>
</comment>
<keyword evidence="7 10" id="KW-0546">Nucleotide metabolism</keyword>
<keyword evidence="13" id="KW-1185">Reference proteome</keyword>
<dbReference type="GO" id="GO:0046872">
    <property type="term" value="F:metal ion binding"/>
    <property type="evidence" value="ECO:0007669"/>
    <property type="project" value="UniProtKB-KW"/>
</dbReference>
<dbReference type="EMBL" id="CP063656">
    <property type="protein sequence ID" value="QOW20747.1"/>
    <property type="molecule type" value="Genomic_DNA"/>
</dbReference>
<dbReference type="SUPFAM" id="SSF52972">
    <property type="entry name" value="ITPase-like"/>
    <property type="match status" value="1"/>
</dbReference>
<evidence type="ECO:0000256" key="9">
    <source>
        <dbReference type="ARBA" id="ARBA00052017"/>
    </source>
</evidence>
<gene>
    <name evidence="12" type="primary">rdgB</name>
    <name evidence="12" type="ORF">INQ41_03075</name>
</gene>
<dbReference type="GO" id="GO:0035870">
    <property type="term" value="F:dITP diphosphatase activity"/>
    <property type="evidence" value="ECO:0007669"/>
    <property type="project" value="UniProtKB-UniRule"/>
</dbReference>
<dbReference type="InterPro" id="IPR020922">
    <property type="entry name" value="dITP/XTP_pyrophosphatase"/>
</dbReference>
<feature type="binding site" evidence="10">
    <location>
        <position position="70"/>
    </location>
    <ligand>
        <name>substrate</name>
    </ligand>
</feature>
<reference evidence="12 13" key="1">
    <citation type="submission" date="2020-10" db="EMBL/GenBank/DDBJ databases">
        <title>complete genome sequencing of Lysobacter sp. H21R20.</title>
        <authorList>
            <person name="Bae J.-W."/>
            <person name="Lee S.-Y."/>
        </authorList>
    </citation>
    <scope>NUCLEOTIDE SEQUENCE [LARGE SCALE GENOMIC DNA]</scope>
    <source>
        <strain evidence="12 13">H21R20</strain>
    </source>
</reference>
<evidence type="ECO:0000256" key="3">
    <source>
        <dbReference type="ARBA" id="ARBA00022723"/>
    </source>
</evidence>
<dbReference type="HAMAP" id="MF_01405">
    <property type="entry name" value="Non_canon_purine_NTPase"/>
    <property type="match status" value="1"/>
</dbReference>
<evidence type="ECO:0000256" key="1">
    <source>
        <dbReference type="ARBA" id="ARBA00008023"/>
    </source>
</evidence>
<evidence type="ECO:0000256" key="8">
    <source>
        <dbReference type="ARBA" id="ARBA00051875"/>
    </source>
</evidence>
<accession>A0A7S6ZTB1</accession>
<dbReference type="CDD" id="cd00515">
    <property type="entry name" value="HAM1"/>
    <property type="match status" value="1"/>
</dbReference>
<dbReference type="GO" id="GO:0017111">
    <property type="term" value="F:ribonucleoside triphosphate phosphatase activity"/>
    <property type="evidence" value="ECO:0007669"/>
    <property type="project" value="InterPro"/>
</dbReference>
<dbReference type="GO" id="GO:0036222">
    <property type="term" value="F:XTP diphosphatase activity"/>
    <property type="evidence" value="ECO:0007669"/>
    <property type="project" value="UniProtKB-UniRule"/>
</dbReference>
<dbReference type="Gene3D" id="3.90.950.10">
    <property type="match status" value="1"/>
</dbReference>
<feature type="binding site" evidence="10">
    <location>
        <begin position="8"/>
        <end position="13"/>
    </location>
    <ligand>
        <name>substrate</name>
    </ligand>
</feature>
<dbReference type="InterPro" id="IPR002637">
    <property type="entry name" value="RdgB/HAM1"/>
</dbReference>
<organism evidence="12 13">
    <name type="scientific">Novilysobacter ciconiae</name>
    <dbReference type="NCBI Taxonomy" id="2781022"/>
    <lineage>
        <taxon>Bacteria</taxon>
        <taxon>Pseudomonadati</taxon>
        <taxon>Pseudomonadota</taxon>
        <taxon>Gammaproteobacteria</taxon>
        <taxon>Lysobacterales</taxon>
        <taxon>Lysobacteraceae</taxon>
        <taxon>Novilysobacter</taxon>
    </lineage>
</organism>
<evidence type="ECO:0000256" key="2">
    <source>
        <dbReference type="ARBA" id="ARBA00011738"/>
    </source>
</evidence>
<evidence type="ECO:0000313" key="13">
    <source>
        <dbReference type="Proteomes" id="UP000594059"/>
    </source>
</evidence>
<comment type="catalytic activity">
    <reaction evidence="10">
        <text>ITP + H2O = IMP + diphosphate + H(+)</text>
        <dbReference type="Rhea" id="RHEA:29399"/>
        <dbReference type="ChEBI" id="CHEBI:15377"/>
        <dbReference type="ChEBI" id="CHEBI:15378"/>
        <dbReference type="ChEBI" id="CHEBI:33019"/>
        <dbReference type="ChEBI" id="CHEBI:58053"/>
        <dbReference type="ChEBI" id="CHEBI:61402"/>
        <dbReference type="EC" id="3.6.1.66"/>
    </reaction>
</comment>
<dbReference type="GO" id="GO:0009117">
    <property type="term" value="P:nucleotide metabolic process"/>
    <property type="evidence" value="ECO:0007669"/>
    <property type="project" value="UniProtKB-KW"/>
</dbReference>
<dbReference type="GO" id="GO:0036220">
    <property type="term" value="F:ITP diphosphatase activity"/>
    <property type="evidence" value="ECO:0007669"/>
    <property type="project" value="UniProtKB-UniRule"/>
</dbReference>
<comment type="catalytic activity">
    <reaction evidence="9 10">
        <text>XTP + H2O = XMP + diphosphate + H(+)</text>
        <dbReference type="Rhea" id="RHEA:28610"/>
        <dbReference type="ChEBI" id="CHEBI:15377"/>
        <dbReference type="ChEBI" id="CHEBI:15378"/>
        <dbReference type="ChEBI" id="CHEBI:33019"/>
        <dbReference type="ChEBI" id="CHEBI:57464"/>
        <dbReference type="ChEBI" id="CHEBI:61314"/>
        <dbReference type="EC" id="3.6.1.66"/>
    </reaction>
</comment>
<dbReference type="AlphaFoldDB" id="A0A7S6ZTB1"/>
<evidence type="ECO:0000256" key="4">
    <source>
        <dbReference type="ARBA" id="ARBA00022741"/>
    </source>
</evidence>
<evidence type="ECO:0000256" key="6">
    <source>
        <dbReference type="ARBA" id="ARBA00022842"/>
    </source>
</evidence>
<comment type="similarity">
    <text evidence="1 10 11">Belongs to the HAM1 NTPase family.</text>
</comment>
<dbReference type="PANTHER" id="PTHR11067:SF9">
    <property type="entry name" value="INOSINE TRIPHOSPHATE PYROPHOSPHATASE"/>
    <property type="match status" value="1"/>
</dbReference>
<feature type="active site" description="Proton acceptor" evidence="10">
    <location>
        <position position="69"/>
    </location>
</feature>
<dbReference type="PANTHER" id="PTHR11067">
    <property type="entry name" value="INOSINE TRIPHOSPHATE PYROPHOSPHATASE/HAM1 PROTEIN"/>
    <property type="match status" value="1"/>
</dbReference>
<feature type="binding site" evidence="10">
    <location>
        <begin position="154"/>
        <end position="157"/>
    </location>
    <ligand>
        <name>substrate</name>
    </ligand>
</feature>
<feature type="binding site" evidence="10">
    <location>
        <position position="69"/>
    </location>
    <ligand>
        <name>Mg(2+)</name>
        <dbReference type="ChEBI" id="CHEBI:18420"/>
    </ligand>
</feature>
<feature type="binding site" evidence="10">
    <location>
        <begin position="182"/>
        <end position="183"/>
    </location>
    <ligand>
        <name>substrate</name>
    </ligand>
</feature>
<protein>
    <recommendedName>
        <fullName evidence="10">dITP/XTP pyrophosphatase</fullName>
        <ecNumber evidence="10">3.6.1.66</ecNumber>
    </recommendedName>
    <alternativeName>
        <fullName evidence="10">Non-canonical purine NTP pyrophosphatase</fullName>
    </alternativeName>
    <alternativeName>
        <fullName evidence="10">Non-standard purine NTP pyrophosphatase</fullName>
    </alternativeName>
    <alternativeName>
        <fullName evidence="10">Nucleoside-triphosphate diphosphatase</fullName>
    </alternativeName>
    <alternativeName>
        <fullName evidence="10">Nucleoside-triphosphate pyrophosphatase</fullName>
        <shortName evidence="10">NTPase</shortName>
    </alternativeName>
</protein>
<evidence type="ECO:0000313" key="12">
    <source>
        <dbReference type="EMBL" id="QOW20747.1"/>
    </source>
</evidence>
<comment type="subunit">
    <text evidence="2 10">Homodimer.</text>
</comment>
<proteinExistence type="inferred from homology"/>
<dbReference type="GO" id="GO:0009146">
    <property type="term" value="P:purine nucleoside triphosphate catabolic process"/>
    <property type="evidence" value="ECO:0007669"/>
    <property type="project" value="UniProtKB-UniRule"/>
</dbReference>
<feature type="binding site" evidence="10">
    <location>
        <position position="40"/>
    </location>
    <ligand>
        <name>Mg(2+)</name>
        <dbReference type="ChEBI" id="CHEBI:18420"/>
    </ligand>
</feature>
<dbReference type="KEGG" id="lcic:INQ41_03075"/>
<dbReference type="GO" id="GO:0005829">
    <property type="term" value="C:cytosol"/>
    <property type="evidence" value="ECO:0007669"/>
    <property type="project" value="TreeGrafter"/>
</dbReference>
<evidence type="ECO:0000256" key="5">
    <source>
        <dbReference type="ARBA" id="ARBA00022801"/>
    </source>
</evidence>
<evidence type="ECO:0000256" key="7">
    <source>
        <dbReference type="ARBA" id="ARBA00023080"/>
    </source>
</evidence>
<dbReference type="Proteomes" id="UP000594059">
    <property type="component" value="Chromosome"/>
</dbReference>
<keyword evidence="5 10" id="KW-0378">Hydrolase</keyword>
<evidence type="ECO:0000256" key="11">
    <source>
        <dbReference type="RuleBase" id="RU003781"/>
    </source>
</evidence>
<keyword evidence="3 10" id="KW-0479">Metal-binding</keyword>
<comment type="function">
    <text evidence="10">Pyrophosphatase that catalyzes the hydrolysis of nucleoside triphosphates to their monophosphate derivatives, with a high preference for the non-canonical purine nucleotides XTP (xanthosine triphosphate), dITP (deoxyinosine triphosphate) and ITP. Seems to function as a house-cleaning enzyme that removes non-canonical purine nucleotides from the nucleotide pool, thus preventing their incorporation into DNA/RNA and avoiding chromosomal lesions.</text>
</comment>
<name>A0A7S6ZTB1_9GAMM</name>
<feature type="binding site" evidence="10">
    <location>
        <position position="177"/>
    </location>
    <ligand>
        <name>substrate</name>
    </ligand>
</feature>
<dbReference type="Pfam" id="PF01725">
    <property type="entry name" value="Ham1p_like"/>
    <property type="match status" value="1"/>
</dbReference>
<sequence>MSRVVLASGNAGKLAEFNRLFAEAGIEFVAQGDLGVEDIEETGLSFVENALLKARHAARVTGLPALADDSGLCVDALGGAPGLYSARYAGEPGNAARNIDKLLQALEGLPVGQRGAHFHCTLVLLRHDTDPAPVIAQGDWPGRILDRPRGSGGFGYDPVFMDDTHGVSAAELEPSVKNACSHRGRALRELQRQLAAI</sequence>